<dbReference type="AlphaFoldDB" id="A0A8J7DV67"/>
<proteinExistence type="predicted"/>
<accession>A0A8J7DV67</accession>
<organism evidence="1 2">
    <name type="scientific">Lusitaniella coriacea LEGE 07157</name>
    <dbReference type="NCBI Taxonomy" id="945747"/>
    <lineage>
        <taxon>Bacteria</taxon>
        <taxon>Bacillati</taxon>
        <taxon>Cyanobacteriota</taxon>
        <taxon>Cyanophyceae</taxon>
        <taxon>Spirulinales</taxon>
        <taxon>Lusitaniellaceae</taxon>
        <taxon>Lusitaniella</taxon>
    </lineage>
</organism>
<name>A0A8J7DV67_9CYAN</name>
<keyword evidence="2" id="KW-1185">Reference proteome</keyword>
<dbReference type="Proteomes" id="UP000654482">
    <property type="component" value="Unassembled WGS sequence"/>
</dbReference>
<protein>
    <submittedName>
        <fullName evidence="1">Uncharacterized protein</fullName>
    </submittedName>
</protein>
<sequence>MDRCRAIARNPLYSRPPIRQVKKMVNCANGITRLQKRGIGGKPVQVFQDFSLANNSSRTFTNNTVLQAMSNPFDSSFSNRASIDIEQAQKIIYQFLLEQVNQNNPETTLQEFNNLFFEYSTHPGNIDAMQELSHLLMANRPQDFFATLKRCCYILINNWETKRQYEYITLLISGFSGVSRQRKTASHLVNRLRSWLKRFQESQDYQDLLLFIEKHEKPDPKNTSTQKTETHWSQRYTSYLLTAQYASTQNPKEQREAAKILAQRLKQQFKVDLALYATRSQLNLYKNKNLDNPTALGDGVLRLIKMIVLKKGCLSYTHLAHLFLGQTQNLSYQDFKIALQRYLLCSNNLSNVSPLEQIPEKLAKFLETLYRDRDEEKIDDALLLRTCNRVFDFLTTENGQAPSELFLYAAIQGNSLTLVMLLLKLLLICPQSRLHLEQRIAELIRYYMNFPEEECQWVVNFFEIFKIVFAIYGDRDVKYSLIEISKKPHRLLSNPNESAEGQHANSQSDLDDYYIFSQYLG</sequence>
<dbReference type="RefSeq" id="WP_194028714.1">
    <property type="nucleotide sequence ID" value="NZ_JADEWZ010000008.1"/>
</dbReference>
<gene>
    <name evidence="1" type="ORF">IQ249_06895</name>
</gene>
<evidence type="ECO:0000313" key="2">
    <source>
        <dbReference type="Proteomes" id="UP000654482"/>
    </source>
</evidence>
<dbReference type="EMBL" id="JADEWZ010000008">
    <property type="protein sequence ID" value="MBE9115621.1"/>
    <property type="molecule type" value="Genomic_DNA"/>
</dbReference>
<evidence type="ECO:0000313" key="1">
    <source>
        <dbReference type="EMBL" id="MBE9115621.1"/>
    </source>
</evidence>
<comment type="caution">
    <text evidence="1">The sequence shown here is derived from an EMBL/GenBank/DDBJ whole genome shotgun (WGS) entry which is preliminary data.</text>
</comment>
<reference evidence="1" key="1">
    <citation type="submission" date="2020-10" db="EMBL/GenBank/DDBJ databases">
        <authorList>
            <person name="Castelo-Branco R."/>
            <person name="Eusebio N."/>
            <person name="Adriana R."/>
            <person name="Vieira A."/>
            <person name="Brugerolle De Fraissinette N."/>
            <person name="Rezende De Castro R."/>
            <person name="Schneider M.P."/>
            <person name="Vasconcelos V."/>
            <person name="Leao P.N."/>
        </authorList>
    </citation>
    <scope>NUCLEOTIDE SEQUENCE</scope>
    <source>
        <strain evidence="1">LEGE 07157</strain>
    </source>
</reference>